<dbReference type="InterPro" id="IPR051391">
    <property type="entry name" value="Protease_inhibitor_I20"/>
</dbReference>
<keyword evidence="3" id="KW-0722">Serine protease inhibitor</keyword>
<dbReference type="Proteomes" id="UP000030645">
    <property type="component" value="Unassembled WGS sequence"/>
</dbReference>
<dbReference type="eggNOG" id="ENOG502SD2M">
    <property type="taxonomic scope" value="Eukaryota"/>
</dbReference>
<organism evidence="5 6">
    <name type="scientific">Morus notabilis</name>
    <dbReference type="NCBI Taxonomy" id="981085"/>
    <lineage>
        <taxon>Eukaryota</taxon>
        <taxon>Viridiplantae</taxon>
        <taxon>Streptophyta</taxon>
        <taxon>Embryophyta</taxon>
        <taxon>Tracheophyta</taxon>
        <taxon>Spermatophyta</taxon>
        <taxon>Magnoliopsida</taxon>
        <taxon>eudicotyledons</taxon>
        <taxon>Gunneridae</taxon>
        <taxon>Pentapetalae</taxon>
        <taxon>rosids</taxon>
        <taxon>fabids</taxon>
        <taxon>Rosales</taxon>
        <taxon>Moraceae</taxon>
        <taxon>Moreae</taxon>
        <taxon>Morus</taxon>
    </lineage>
</organism>
<evidence type="ECO:0000256" key="3">
    <source>
        <dbReference type="ARBA" id="ARBA00022900"/>
    </source>
</evidence>
<evidence type="ECO:0000313" key="5">
    <source>
        <dbReference type="EMBL" id="EXC01088.1"/>
    </source>
</evidence>
<reference evidence="6" key="1">
    <citation type="submission" date="2013-01" db="EMBL/GenBank/DDBJ databases">
        <title>Draft Genome Sequence of a Mulberry Tree, Morus notabilis C.K. Schneid.</title>
        <authorList>
            <person name="He N."/>
            <person name="Zhao S."/>
        </authorList>
    </citation>
    <scope>NUCLEOTIDE SEQUENCE</scope>
</reference>
<keyword evidence="2" id="KW-0646">Protease inhibitor</keyword>
<gene>
    <name evidence="5" type="ORF">L484_025457</name>
</gene>
<dbReference type="GO" id="GO:0004867">
    <property type="term" value="F:serine-type endopeptidase inhibitor activity"/>
    <property type="evidence" value="ECO:0007669"/>
    <property type="project" value="UniProtKB-KW"/>
</dbReference>
<dbReference type="Gene3D" id="3.30.60.30">
    <property type="match status" value="1"/>
</dbReference>
<dbReference type="AlphaFoldDB" id="W9RZD9"/>
<dbReference type="PANTHER" id="PTHR33832:SF15">
    <property type="entry name" value="SERINE-TYPE ENDOPEPTIDASE INHIBITOR"/>
    <property type="match status" value="1"/>
</dbReference>
<evidence type="ECO:0000256" key="4">
    <source>
        <dbReference type="SAM" id="MobiDB-lite"/>
    </source>
</evidence>
<sequence length="117" mass="12798">MANLHVCCNSLILNPALPPQSYNKLRPGNPKRSTEQQRRRTTTVFVSKSGATAFVGLQSANYVKAQKICPQYCLDVEYMTCGSSCERLEPKCNCCLAPEGCTLHLADGTSEYCGNTT</sequence>
<dbReference type="PANTHER" id="PTHR33832">
    <property type="entry name" value="SERINE-TYPE ENDOPEPTIDASE INHIBITOR"/>
    <property type="match status" value="1"/>
</dbReference>
<protein>
    <submittedName>
        <fullName evidence="5">Uncharacterized protein</fullName>
    </submittedName>
</protein>
<evidence type="ECO:0000256" key="2">
    <source>
        <dbReference type="ARBA" id="ARBA00022690"/>
    </source>
</evidence>
<feature type="region of interest" description="Disordered" evidence="4">
    <location>
        <begin position="20"/>
        <end position="42"/>
    </location>
</feature>
<accession>W9RZD9</accession>
<dbReference type="SUPFAM" id="SSF100897">
    <property type="entry name" value="Plant proteinase inhibitors"/>
    <property type="match status" value="1"/>
</dbReference>
<proteinExistence type="inferred from homology"/>
<name>W9RZD9_9ROSA</name>
<comment type="similarity">
    <text evidence="1">Belongs to the protease inhibitor I20 (potato type II proteinase inhibitor) family.</text>
</comment>
<keyword evidence="6" id="KW-1185">Reference proteome</keyword>
<evidence type="ECO:0000256" key="1">
    <source>
        <dbReference type="ARBA" id="ARBA00007766"/>
    </source>
</evidence>
<dbReference type="EMBL" id="KE345322">
    <property type="protein sequence ID" value="EXC01088.1"/>
    <property type="molecule type" value="Genomic_DNA"/>
</dbReference>
<dbReference type="InterPro" id="IPR003465">
    <property type="entry name" value="Prot_inh_I20"/>
</dbReference>
<dbReference type="Pfam" id="PF02428">
    <property type="entry name" value="Prot_inhib_II"/>
    <property type="match status" value="1"/>
</dbReference>
<evidence type="ECO:0000313" key="6">
    <source>
        <dbReference type="Proteomes" id="UP000030645"/>
    </source>
</evidence>